<dbReference type="Proteomes" id="UP000838878">
    <property type="component" value="Chromosome 1"/>
</dbReference>
<sequence length="205" mass="22955">MRYIINILLLLVARGRALSTSDHFEEAFKSFAIVPDVLSNVPLTELSVNYQEKVNLGNIISPYDAIMPPYVTYEASPNGLYTLAIVDPDTPSKRSNYDKERIHTLILNISGTNITGGNDIVNYIAPTPYPGSGYHRYVFLVFRQAYHINVKTKYFNKLATTLSGFSISDFAKKYDLGVPIAGNFFRAHLVICESGSYQPKKKCSK</sequence>
<feature type="non-terminal residue" evidence="2">
    <location>
        <position position="205"/>
    </location>
</feature>
<evidence type="ECO:0000313" key="2">
    <source>
        <dbReference type="EMBL" id="CAH0713073.1"/>
    </source>
</evidence>
<feature type="chain" id="PRO_5035480271" evidence="1">
    <location>
        <begin position="18"/>
        <end position="205"/>
    </location>
</feature>
<gene>
    <name evidence="2" type="ORF">BINO364_LOCUS269</name>
</gene>
<keyword evidence="1" id="KW-0732">Signal</keyword>
<evidence type="ECO:0000313" key="3">
    <source>
        <dbReference type="Proteomes" id="UP000838878"/>
    </source>
</evidence>
<dbReference type="EMBL" id="OV170221">
    <property type="protein sequence ID" value="CAH0713073.1"/>
    <property type="molecule type" value="Genomic_DNA"/>
</dbReference>
<organism evidence="2 3">
    <name type="scientific">Brenthis ino</name>
    <name type="common">lesser marbled fritillary</name>
    <dbReference type="NCBI Taxonomy" id="405034"/>
    <lineage>
        <taxon>Eukaryota</taxon>
        <taxon>Metazoa</taxon>
        <taxon>Ecdysozoa</taxon>
        <taxon>Arthropoda</taxon>
        <taxon>Hexapoda</taxon>
        <taxon>Insecta</taxon>
        <taxon>Pterygota</taxon>
        <taxon>Neoptera</taxon>
        <taxon>Endopterygota</taxon>
        <taxon>Lepidoptera</taxon>
        <taxon>Glossata</taxon>
        <taxon>Ditrysia</taxon>
        <taxon>Papilionoidea</taxon>
        <taxon>Nymphalidae</taxon>
        <taxon>Heliconiinae</taxon>
        <taxon>Argynnini</taxon>
        <taxon>Brenthis</taxon>
    </lineage>
</organism>
<dbReference type="Pfam" id="PF01161">
    <property type="entry name" value="PBP"/>
    <property type="match status" value="1"/>
</dbReference>
<dbReference type="OrthoDB" id="6876297at2759"/>
<dbReference type="InterPro" id="IPR036610">
    <property type="entry name" value="PEBP-like_sf"/>
</dbReference>
<dbReference type="AlphaFoldDB" id="A0A8J9U361"/>
<reference evidence="2" key="1">
    <citation type="submission" date="2021-12" db="EMBL/GenBank/DDBJ databases">
        <authorList>
            <person name="Martin H S."/>
        </authorList>
    </citation>
    <scope>NUCLEOTIDE SEQUENCE</scope>
</reference>
<accession>A0A8J9U361</accession>
<protein>
    <submittedName>
        <fullName evidence="2">Uncharacterized protein</fullName>
    </submittedName>
</protein>
<feature type="signal peptide" evidence="1">
    <location>
        <begin position="1"/>
        <end position="17"/>
    </location>
</feature>
<proteinExistence type="predicted"/>
<dbReference type="InterPro" id="IPR035810">
    <property type="entry name" value="PEBP_euk"/>
</dbReference>
<dbReference type="PANTHER" id="PTHR11362:SF82">
    <property type="entry name" value="PHOSPHATIDYLETHANOLAMINE-BINDING PROTEIN 4"/>
    <property type="match status" value="1"/>
</dbReference>
<keyword evidence="3" id="KW-1185">Reference proteome</keyword>
<dbReference type="InterPro" id="IPR008914">
    <property type="entry name" value="PEBP"/>
</dbReference>
<dbReference type="Gene3D" id="3.90.280.10">
    <property type="entry name" value="PEBP-like"/>
    <property type="match status" value="1"/>
</dbReference>
<name>A0A8J9U361_9NEOP</name>
<evidence type="ECO:0000256" key="1">
    <source>
        <dbReference type="SAM" id="SignalP"/>
    </source>
</evidence>
<dbReference type="CDD" id="cd00866">
    <property type="entry name" value="PEBP_euk"/>
    <property type="match status" value="1"/>
</dbReference>
<dbReference type="PANTHER" id="PTHR11362">
    <property type="entry name" value="PHOSPHATIDYLETHANOLAMINE-BINDING PROTEIN"/>
    <property type="match status" value="1"/>
</dbReference>
<dbReference type="SUPFAM" id="SSF49777">
    <property type="entry name" value="PEBP-like"/>
    <property type="match status" value="1"/>
</dbReference>